<comment type="caution">
    <text evidence="2">The sequence shown here is derived from an EMBL/GenBank/DDBJ whole genome shotgun (WGS) entry which is preliminary data.</text>
</comment>
<dbReference type="Proteomes" id="UP000642265">
    <property type="component" value="Unassembled WGS sequence"/>
</dbReference>
<feature type="region of interest" description="Disordered" evidence="1">
    <location>
        <begin position="36"/>
        <end position="115"/>
    </location>
</feature>
<name>A0A8I0N4X4_BRUAN</name>
<organism evidence="2 3">
    <name type="scientific">Brucella anthropi</name>
    <name type="common">Ochrobactrum anthropi</name>
    <dbReference type="NCBI Taxonomy" id="529"/>
    <lineage>
        <taxon>Bacteria</taxon>
        <taxon>Pseudomonadati</taxon>
        <taxon>Pseudomonadota</taxon>
        <taxon>Alphaproteobacteria</taxon>
        <taxon>Hyphomicrobiales</taxon>
        <taxon>Brucellaceae</taxon>
        <taxon>Brucella/Ochrobactrum group</taxon>
        <taxon>Brucella</taxon>
    </lineage>
</organism>
<gene>
    <name evidence="2" type="ORF">IH622_13520</name>
</gene>
<protein>
    <submittedName>
        <fullName evidence="2">Uncharacterized protein</fullName>
    </submittedName>
</protein>
<evidence type="ECO:0000313" key="2">
    <source>
        <dbReference type="EMBL" id="MBE0561816.1"/>
    </source>
</evidence>
<sequence length="184" mass="20265">MSFELRITGNDAAELAQDALAFAFLVSPNLKEKLFAATAPSPEQPAVDEQKAEQPKPTRRSKKAEPVDEKPVEQPAPEPEETIVEEVEDTVEEAELSAADDVAESEIEDNTDDEPCMSVDDLRKYTIANYLNACFDDMALRSTKFRELLAEVNLVKLADIEPGQINKFKAIVDQKIAEIGAGVK</sequence>
<reference evidence="2" key="1">
    <citation type="submission" date="2020-09" db="EMBL/GenBank/DDBJ databases">
        <authorList>
            <person name="Dalcin Martins P."/>
        </authorList>
    </citation>
    <scope>NUCLEOTIDE SEQUENCE</scope>
    <source>
        <strain evidence="2">MAG47</strain>
    </source>
</reference>
<dbReference type="AlphaFoldDB" id="A0A8I0N4X4"/>
<feature type="compositionally biased region" description="Acidic residues" evidence="1">
    <location>
        <begin position="101"/>
        <end position="115"/>
    </location>
</feature>
<feature type="compositionally biased region" description="Basic and acidic residues" evidence="1">
    <location>
        <begin position="63"/>
        <end position="72"/>
    </location>
</feature>
<dbReference type="EMBL" id="JACZKO010000038">
    <property type="protein sequence ID" value="MBE0561816.1"/>
    <property type="molecule type" value="Genomic_DNA"/>
</dbReference>
<evidence type="ECO:0000256" key="1">
    <source>
        <dbReference type="SAM" id="MobiDB-lite"/>
    </source>
</evidence>
<accession>A0A8I0N4X4</accession>
<feature type="compositionally biased region" description="Acidic residues" evidence="1">
    <location>
        <begin position="78"/>
        <end position="95"/>
    </location>
</feature>
<reference evidence="2" key="2">
    <citation type="submission" date="2020-10" db="EMBL/GenBank/DDBJ databases">
        <title>Enrichment of novel Verrucomicrobia, Bacteroidetes and Krumholzibacteria in an oxygen-limited, methane- and iron-fed bioreactor inoculated with Bothnian Sea sediments.</title>
        <authorList>
            <person name="Martins P.D."/>
            <person name="de Jong A."/>
            <person name="Lenstra W.K."/>
            <person name="van Helmond N.A.G.M."/>
            <person name="Slomp C.P."/>
            <person name="Jetten M.S.M."/>
            <person name="Welte C.U."/>
            <person name="Rasigraf O."/>
        </authorList>
    </citation>
    <scope>NUCLEOTIDE SEQUENCE</scope>
    <source>
        <strain evidence="2">MAG47</strain>
    </source>
</reference>
<evidence type="ECO:0000313" key="3">
    <source>
        <dbReference type="Proteomes" id="UP000642265"/>
    </source>
</evidence>
<proteinExistence type="predicted"/>